<dbReference type="RefSeq" id="WP_184911556.1">
    <property type="nucleotide sequence ID" value="NZ_JACHJR010000001.1"/>
</dbReference>
<comment type="caution">
    <text evidence="1">The sequence shown here is derived from an EMBL/GenBank/DDBJ whole genome shotgun (WGS) entry which is preliminary data.</text>
</comment>
<keyword evidence="2" id="KW-1185">Reference proteome</keyword>
<dbReference type="Pfam" id="PF19458">
    <property type="entry name" value="DUF5995"/>
    <property type="match status" value="1"/>
</dbReference>
<evidence type="ECO:0000313" key="1">
    <source>
        <dbReference type="EMBL" id="MBB4945209.1"/>
    </source>
</evidence>
<sequence>MTISETVTVDQVIDRMRQLQASLPPGDGVAVFNGMYLTVTELVQQRLGASYFDDPAAMARLDAVFAGRWLAAVDAVARGARPTACWRPLFELRGHRGIHPLQFALAGMNAHIEHDLPLSVVDLCRELGREPAEVEADYLRINALLAQVEDQVRDELLPGPEQLDLADPLLHVIGVWSIDRARDAAWASALALWELRELPFVGPAFRTALDGSVGMVSRALLTPLNGRGRLPA</sequence>
<name>A0A7W7WG89_9ACTN</name>
<proteinExistence type="predicted"/>
<accession>A0A7W7WG89</accession>
<dbReference type="AlphaFoldDB" id="A0A7W7WG89"/>
<protein>
    <submittedName>
        <fullName evidence="1">Uncharacterized protein</fullName>
    </submittedName>
</protein>
<dbReference type="EMBL" id="JACHJR010000001">
    <property type="protein sequence ID" value="MBB4945209.1"/>
    <property type="molecule type" value="Genomic_DNA"/>
</dbReference>
<dbReference type="Proteomes" id="UP000573327">
    <property type="component" value="Unassembled WGS sequence"/>
</dbReference>
<gene>
    <name evidence="1" type="ORF">F4556_000744</name>
</gene>
<organism evidence="1 2">
    <name type="scientific">Kitasatospora gansuensis</name>
    <dbReference type="NCBI Taxonomy" id="258050"/>
    <lineage>
        <taxon>Bacteria</taxon>
        <taxon>Bacillati</taxon>
        <taxon>Actinomycetota</taxon>
        <taxon>Actinomycetes</taxon>
        <taxon>Kitasatosporales</taxon>
        <taxon>Streptomycetaceae</taxon>
        <taxon>Kitasatospora</taxon>
    </lineage>
</organism>
<reference evidence="1 2" key="1">
    <citation type="submission" date="2020-08" db="EMBL/GenBank/DDBJ databases">
        <title>Sequencing the genomes of 1000 actinobacteria strains.</title>
        <authorList>
            <person name="Klenk H.-P."/>
        </authorList>
    </citation>
    <scope>NUCLEOTIDE SEQUENCE [LARGE SCALE GENOMIC DNA]</scope>
    <source>
        <strain evidence="1 2">DSM 44786</strain>
    </source>
</reference>
<evidence type="ECO:0000313" key="2">
    <source>
        <dbReference type="Proteomes" id="UP000573327"/>
    </source>
</evidence>
<dbReference type="InterPro" id="IPR046037">
    <property type="entry name" value="DUF5995"/>
</dbReference>